<evidence type="ECO:0000313" key="3">
    <source>
        <dbReference type="Proteomes" id="UP000642673"/>
    </source>
</evidence>
<comment type="similarity">
    <text evidence="1">Belongs to the cytochrome P450 family.</text>
</comment>
<dbReference type="CDD" id="cd11036">
    <property type="entry name" value="AknT-like"/>
    <property type="match status" value="1"/>
</dbReference>
<keyword evidence="3" id="KW-1185">Reference proteome</keyword>
<dbReference type="InterPro" id="IPR001128">
    <property type="entry name" value="Cyt_P450"/>
</dbReference>
<comment type="caution">
    <text evidence="2">The sequence shown here is derived from an EMBL/GenBank/DDBJ whole genome shotgun (WGS) entry which is preliminary data.</text>
</comment>
<dbReference type="Pfam" id="PF00067">
    <property type="entry name" value="p450"/>
    <property type="match status" value="1"/>
</dbReference>
<reference evidence="3" key="1">
    <citation type="journal article" date="2019" name="Int. J. Syst. Evol. Microbiol.">
        <title>The Global Catalogue of Microorganisms (GCM) 10K type strain sequencing project: providing services to taxonomists for standard genome sequencing and annotation.</title>
        <authorList>
            <consortium name="The Broad Institute Genomics Platform"/>
            <consortium name="The Broad Institute Genome Sequencing Center for Infectious Disease"/>
            <person name="Wu L."/>
            <person name="Ma J."/>
        </authorList>
    </citation>
    <scope>NUCLEOTIDE SEQUENCE [LARGE SCALE GENOMIC DNA]</scope>
    <source>
        <strain evidence="3">JCM 4738</strain>
    </source>
</reference>
<evidence type="ECO:0000313" key="2">
    <source>
        <dbReference type="EMBL" id="GHB76030.1"/>
    </source>
</evidence>
<dbReference type="InterPro" id="IPR036396">
    <property type="entry name" value="Cyt_P450_sf"/>
</dbReference>
<protein>
    <submittedName>
        <fullName evidence="2">Cytochrome p450 oxidoreductase</fullName>
    </submittedName>
</protein>
<dbReference type="PANTHER" id="PTHR46696">
    <property type="entry name" value="P450, PUTATIVE (EUROFUNG)-RELATED"/>
    <property type="match status" value="1"/>
</dbReference>
<dbReference type="PRINTS" id="PR00359">
    <property type="entry name" value="BP450"/>
</dbReference>
<proteinExistence type="inferred from homology"/>
<dbReference type="EMBL" id="BMVP01000013">
    <property type="protein sequence ID" value="GHB76030.1"/>
    <property type="molecule type" value="Genomic_DNA"/>
</dbReference>
<dbReference type="SUPFAM" id="SSF48264">
    <property type="entry name" value="Cytochrome P450"/>
    <property type="match status" value="1"/>
</dbReference>
<name>A0ABQ3F4H6_9ACTN</name>
<organism evidence="2 3">
    <name type="scientific">Streptomyces cirratus</name>
    <dbReference type="NCBI Taxonomy" id="68187"/>
    <lineage>
        <taxon>Bacteria</taxon>
        <taxon>Bacillati</taxon>
        <taxon>Actinomycetota</taxon>
        <taxon>Actinomycetes</taxon>
        <taxon>Kitasatosporales</taxon>
        <taxon>Streptomycetaceae</taxon>
        <taxon>Streptomyces</taxon>
    </lineage>
</organism>
<gene>
    <name evidence="2" type="ORF">GCM10010347_53180</name>
</gene>
<accession>A0ABQ3F4H6</accession>
<sequence>MISTTTTPIEAVRLPDPYPFYARLVAERPFAYDEALGAWVAADAAAVRAVLGSDALRVRPPAEPVPAGIGGTAAGEVFGDLVRMTDGTTQARLKTVVADALAHADTARAARLAGEFTREALAADGDVPYEELMFAVPARVVAALSGLTDGAGRQAARAIGDFVQCIPATATPAQQQAAATAAARLRQLLGPGLTARGEGLLAELVRAADRASWPHTAPLLSNAVGFLSQTYDATAGLIGNTLVALARGAGPVAPAAPSDIEALVREVVRYDAPVQNTRRFAAEPFVHAGSEVEPGQQVLVVLAAANRDPAVNPDPHALHPGRVNPAVFTFGASAHRCPGETLAVALATAVVTELLAAGFPPSTFPSNPDYRPLANARIPLI</sequence>
<dbReference type="InterPro" id="IPR002397">
    <property type="entry name" value="Cyt_P450_B"/>
</dbReference>
<dbReference type="RefSeq" id="WP_190186757.1">
    <property type="nucleotide sequence ID" value="NZ_BMVP01000013.1"/>
</dbReference>
<evidence type="ECO:0000256" key="1">
    <source>
        <dbReference type="ARBA" id="ARBA00010617"/>
    </source>
</evidence>
<dbReference type="PANTHER" id="PTHR46696:SF1">
    <property type="entry name" value="CYTOCHROME P450 YJIB-RELATED"/>
    <property type="match status" value="1"/>
</dbReference>
<dbReference type="Gene3D" id="1.10.630.10">
    <property type="entry name" value="Cytochrome P450"/>
    <property type="match status" value="1"/>
</dbReference>
<dbReference type="Proteomes" id="UP000642673">
    <property type="component" value="Unassembled WGS sequence"/>
</dbReference>